<gene>
    <name evidence="2" type="ORF">FBZ88_102221</name>
</gene>
<evidence type="ECO:0000313" key="2">
    <source>
        <dbReference type="EMBL" id="TWB30656.1"/>
    </source>
</evidence>
<feature type="region of interest" description="Disordered" evidence="1">
    <location>
        <begin position="79"/>
        <end position="130"/>
    </location>
</feature>
<reference evidence="2 3" key="1">
    <citation type="submission" date="2019-06" db="EMBL/GenBank/DDBJ databases">
        <title>Genomic Encyclopedia of Type Strains, Phase IV (KMG-V): Genome sequencing to study the core and pangenomes of soil and plant-associated prokaryotes.</title>
        <authorList>
            <person name="Whitman W."/>
        </authorList>
    </citation>
    <scope>NUCLEOTIDE SEQUENCE [LARGE SCALE GENOMIC DNA]</scope>
    <source>
        <strain evidence="2 3">BR 11865</strain>
    </source>
</reference>
<dbReference type="AlphaFoldDB" id="A0A560G9T4"/>
<evidence type="ECO:0000256" key="1">
    <source>
        <dbReference type="SAM" id="MobiDB-lite"/>
    </source>
</evidence>
<feature type="compositionally biased region" description="Basic residues" evidence="1">
    <location>
        <begin position="8"/>
        <end position="22"/>
    </location>
</feature>
<comment type="caution">
    <text evidence="2">The sequence shown here is derived from an EMBL/GenBank/DDBJ whole genome shotgun (WGS) entry which is preliminary data.</text>
</comment>
<keyword evidence="3" id="KW-1185">Reference proteome</keyword>
<organism evidence="2 3">
    <name type="scientific">Nitrospirillum amazonense</name>
    <dbReference type="NCBI Taxonomy" id="28077"/>
    <lineage>
        <taxon>Bacteria</taxon>
        <taxon>Pseudomonadati</taxon>
        <taxon>Pseudomonadota</taxon>
        <taxon>Alphaproteobacteria</taxon>
        <taxon>Rhodospirillales</taxon>
        <taxon>Azospirillaceae</taxon>
        <taxon>Nitrospirillum</taxon>
    </lineage>
</organism>
<name>A0A560G9T4_9PROT</name>
<feature type="region of interest" description="Disordered" evidence="1">
    <location>
        <begin position="1"/>
        <end position="46"/>
    </location>
</feature>
<protein>
    <submittedName>
        <fullName evidence="2">Uncharacterized protein</fullName>
    </submittedName>
</protein>
<evidence type="ECO:0000313" key="3">
    <source>
        <dbReference type="Proteomes" id="UP000316545"/>
    </source>
</evidence>
<dbReference type="Proteomes" id="UP000316545">
    <property type="component" value="Unassembled WGS sequence"/>
</dbReference>
<dbReference type="EMBL" id="VITO01000002">
    <property type="protein sequence ID" value="TWB30656.1"/>
    <property type="molecule type" value="Genomic_DNA"/>
</dbReference>
<accession>A0A560G9T4</accession>
<sequence>MAVSAGPRPRRNGGHLTRKARAPGRFGAGGSCTSPPPSLLSPVPRDSGALFRPALPSGGGAAMPMIHGQAIRTLPFRCIRPSKRPPPEEHPPQGRLDPQGAGRAFAGIRSDHAPGPLAHGGRGPGDRRRGAHLGLARAVGGRRCAAVVRGGGRHPDLGPPPSLTAISKIRPQVAQDGPSADKVNAGWAKARRRRARRWNHRAVRDGWAW</sequence>
<proteinExistence type="predicted"/>